<dbReference type="PANTHER" id="PTHR31286">
    <property type="entry name" value="GLYCINE-RICH CELL WALL STRUCTURAL PROTEIN 1.8-LIKE"/>
    <property type="match status" value="1"/>
</dbReference>
<name>A0AAP0X5Q2_LIQFO</name>
<feature type="domain" description="4Fe-4S ferredoxin-type" evidence="3">
    <location>
        <begin position="202"/>
        <end position="234"/>
    </location>
</feature>
<organism evidence="4 5">
    <name type="scientific">Liquidambar formosana</name>
    <name type="common">Formosan gum</name>
    <dbReference type="NCBI Taxonomy" id="63359"/>
    <lineage>
        <taxon>Eukaryota</taxon>
        <taxon>Viridiplantae</taxon>
        <taxon>Streptophyta</taxon>
        <taxon>Embryophyta</taxon>
        <taxon>Tracheophyta</taxon>
        <taxon>Spermatophyta</taxon>
        <taxon>Magnoliopsida</taxon>
        <taxon>eudicotyledons</taxon>
        <taxon>Gunneridae</taxon>
        <taxon>Pentapetalae</taxon>
        <taxon>Saxifragales</taxon>
        <taxon>Altingiaceae</taxon>
        <taxon>Liquidambar</taxon>
    </lineage>
</organism>
<dbReference type="EMBL" id="JBBPBK010000002">
    <property type="protein sequence ID" value="KAK9290407.1"/>
    <property type="molecule type" value="Genomic_DNA"/>
</dbReference>
<dbReference type="AlphaFoldDB" id="A0AAP0X5Q2"/>
<comment type="caution">
    <text evidence="4">The sequence shown here is derived from an EMBL/GenBank/DDBJ whole genome shotgun (WGS) entry which is preliminary data.</text>
</comment>
<dbReference type="Pfam" id="PF14392">
    <property type="entry name" value="zf-CCHC_4"/>
    <property type="match status" value="1"/>
</dbReference>
<evidence type="ECO:0000313" key="4">
    <source>
        <dbReference type="EMBL" id="KAK9290407.1"/>
    </source>
</evidence>
<dbReference type="InterPro" id="IPR017896">
    <property type="entry name" value="4Fe4S_Fe-S-bd"/>
</dbReference>
<keyword evidence="1" id="KW-0479">Metal-binding</keyword>
<dbReference type="InterPro" id="IPR001878">
    <property type="entry name" value="Znf_CCHC"/>
</dbReference>
<dbReference type="InterPro" id="IPR040256">
    <property type="entry name" value="At4g02000-like"/>
</dbReference>
<accession>A0AAP0X5Q2</accession>
<reference evidence="4 5" key="1">
    <citation type="journal article" date="2024" name="Plant J.">
        <title>Genome sequences and population genomics reveal climatic adaptation and genomic divergence between two closely related sweetgum species.</title>
        <authorList>
            <person name="Xu W.Q."/>
            <person name="Ren C.Q."/>
            <person name="Zhang X.Y."/>
            <person name="Comes H.P."/>
            <person name="Liu X.H."/>
            <person name="Li Y.G."/>
            <person name="Kettle C.J."/>
            <person name="Jalonen R."/>
            <person name="Gaisberger H."/>
            <person name="Ma Y.Z."/>
            <person name="Qiu Y.X."/>
        </authorList>
    </citation>
    <scope>NUCLEOTIDE SEQUENCE [LARGE SCALE GENOMIC DNA]</scope>
    <source>
        <strain evidence="4">Hangzhou</strain>
    </source>
</reference>
<gene>
    <name evidence="4" type="ORF">L1049_008576</name>
</gene>
<dbReference type="Proteomes" id="UP001415857">
    <property type="component" value="Unassembled WGS sequence"/>
</dbReference>
<dbReference type="Pfam" id="PF14111">
    <property type="entry name" value="DUF4283"/>
    <property type="match status" value="1"/>
</dbReference>
<evidence type="ECO:0000259" key="2">
    <source>
        <dbReference type="PROSITE" id="PS50158"/>
    </source>
</evidence>
<evidence type="ECO:0000313" key="5">
    <source>
        <dbReference type="Proteomes" id="UP001415857"/>
    </source>
</evidence>
<keyword evidence="1" id="KW-0862">Zinc</keyword>
<keyword evidence="1" id="KW-0863">Zinc-finger</keyword>
<dbReference type="PANTHER" id="PTHR31286:SF178">
    <property type="entry name" value="DUF4283 DOMAIN-CONTAINING PROTEIN"/>
    <property type="match status" value="1"/>
</dbReference>
<dbReference type="GO" id="GO:0008270">
    <property type="term" value="F:zinc ion binding"/>
    <property type="evidence" value="ECO:0007669"/>
    <property type="project" value="UniProtKB-KW"/>
</dbReference>
<dbReference type="PROSITE" id="PS50158">
    <property type="entry name" value="ZF_CCHC"/>
    <property type="match status" value="1"/>
</dbReference>
<dbReference type="InterPro" id="IPR025836">
    <property type="entry name" value="Zn_knuckle_CX2CX4HX4C"/>
</dbReference>
<evidence type="ECO:0008006" key="6">
    <source>
        <dbReference type="Google" id="ProtNLM"/>
    </source>
</evidence>
<evidence type="ECO:0000259" key="3">
    <source>
        <dbReference type="PROSITE" id="PS51379"/>
    </source>
</evidence>
<dbReference type="GO" id="GO:0003676">
    <property type="term" value="F:nucleic acid binding"/>
    <property type="evidence" value="ECO:0007669"/>
    <property type="project" value="InterPro"/>
</dbReference>
<keyword evidence="5" id="KW-1185">Reference proteome</keyword>
<dbReference type="PROSITE" id="PS51379">
    <property type="entry name" value="4FE4S_FER_2"/>
    <property type="match status" value="1"/>
</dbReference>
<evidence type="ECO:0000256" key="1">
    <source>
        <dbReference type="PROSITE-ProRule" id="PRU00047"/>
    </source>
</evidence>
<dbReference type="InterPro" id="IPR025558">
    <property type="entry name" value="DUF4283"/>
</dbReference>
<feature type="domain" description="CCHC-type" evidence="2">
    <location>
        <begin position="211"/>
        <end position="225"/>
    </location>
</feature>
<protein>
    <recommendedName>
        <fullName evidence="6">CCHC-type domain-containing protein</fullName>
    </recommendedName>
</protein>
<proteinExistence type="predicted"/>
<sequence>MATPPKDISNLVSRTANFHCFDEVSDLVPDVDTSAAVASLSLVGKLILSRIVNKHAVRGILAKAWNISDGFSFTVLESNTFLFGFSKELFHDRMLYSGPWSVMGAHLVLKVWNPNLILEEIDFSHSGFWVQIHGLPPALKSRVNVTKIGAKFDRFMQFDESGGDSLVWNRFVRIKVDLNVSEPLKPGFLLKRSPHPDVWVQFKYEKLSDFCYQCGRISHCARACPYDLPAVDPNLSPPCSVGKAFGPWLRAESCVPAPVFRMVPGEPFNHVSSGSNVSCPSNLSSPVSSQSSPNSTLSITPFINFSSTLSPVLSPNPSSLFKRKALAPFESSSCVKKARTFPFLSPSLASPPSIPVLPPLSPVTYPGSCELHSLNEVVFSPGSSSSST</sequence>